<dbReference type="EMBL" id="KL363352">
    <property type="protein sequence ID" value="KFD46827.1"/>
    <property type="molecule type" value="Genomic_DNA"/>
</dbReference>
<gene>
    <name evidence="1" type="ORF">M513_12310</name>
</gene>
<evidence type="ECO:0000313" key="1">
    <source>
        <dbReference type="EMBL" id="KFD46827.1"/>
    </source>
</evidence>
<reference evidence="1 2" key="1">
    <citation type="journal article" date="2014" name="Nat. Genet.">
        <title>Genome and transcriptome of the porcine whipworm Trichuris suis.</title>
        <authorList>
            <person name="Jex A.R."/>
            <person name="Nejsum P."/>
            <person name="Schwarz E.M."/>
            <person name="Hu L."/>
            <person name="Young N.D."/>
            <person name="Hall R.S."/>
            <person name="Korhonen P.K."/>
            <person name="Liao S."/>
            <person name="Thamsborg S."/>
            <person name="Xia J."/>
            <person name="Xu P."/>
            <person name="Wang S."/>
            <person name="Scheerlinck J.P."/>
            <person name="Hofmann A."/>
            <person name="Sternberg P.W."/>
            <person name="Wang J."/>
            <person name="Gasser R.B."/>
        </authorList>
    </citation>
    <scope>NUCLEOTIDE SEQUENCE [LARGE SCALE GENOMIC DNA]</scope>
    <source>
        <strain evidence="1">DCEP-RM93M</strain>
    </source>
</reference>
<protein>
    <submittedName>
        <fullName evidence="1">Uncharacterized protein</fullName>
    </submittedName>
</protein>
<name>A0A085LPD1_9BILA</name>
<organism evidence="1 2">
    <name type="scientific">Trichuris suis</name>
    <name type="common">pig whipworm</name>
    <dbReference type="NCBI Taxonomy" id="68888"/>
    <lineage>
        <taxon>Eukaryota</taxon>
        <taxon>Metazoa</taxon>
        <taxon>Ecdysozoa</taxon>
        <taxon>Nematoda</taxon>
        <taxon>Enoplea</taxon>
        <taxon>Dorylaimia</taxon>
        <taxon>Trichinellida</taxon>
        <taxon>Trichuridae</taxon>
        <taxon>Trichuris</taxon>
    </lineage>
</organism>
<keyword evidence="2" id="KW-1185">Reference proteome</keyword>
<evidence type="ECO:0000313" key="2">
    <source>
        <dbReference type="Proteomes" id="UP000030764"/>
    </source>
</evidence>
<dbReference type="Proteomes" id="UP000030764">
    <property type="component" value="Unassembled WGS sequence"/>
</dbReference>
<dbReference type="AlphaFoldDB" id="A0A085LPD1"/>
<proteinExistence type="predicted"/>
<accession>A0A085LPD1</accession>
<sequence length="90" mass="10035">MAVMKTMATLSKPTEKLKATSGFAVLFVVFHRAFTKHIMENHLPSEKCRFHSGNNAGHPVVPLLGSMLTIMFCPYVCLSQNTYVQSYAQV</sequence>